<reference evidence="2 3" key="1">
    <citation type="submission" date="2017-03" db="EMBL/GenBank/DDBJ databases">
        <title>Isolation of Levoglucosan Utilizing Bacteria.</title>
        <authorList>
            <person name="Arya A.S."/>
        </authorList>
    </citation>
    <scope>NUCLEOTIDE SEQUENCE [LARGE SCALE GENOMIC DNA]</scope>
    <source>
        <strain evidence="2 3">MEC069</strain>
    </source>
</reference>
<dbReference type="InterPro" id="IPR001509">
    <property type="entry name" value="Epimerase_deHydtase"/>
</dbReference>
<dbReference type="InterPro" id="IPR036291">
    <property type="entry name" value="NAD(P)-bd_dom_sf"/>
</dbReference>
<name>A0A4Y8Q5M7_9BACL</name>
<evidence type="ECO:0000259" key="1">
    <source>
        <dbReference type="Pfam" id="PF01370"/>
    </source>
</evidence>
<gene>
    <name evidence="2" type="ORF">B5M42_07670</name>
</gene>
<dbReference type="AlphaFoldDB" id="A0A4Y8Q5M7"/>
<dbReference type="RefSeq" id="WP_134751397.1">
    <property type="nucleotide sequence ID" value="NZ_MYFO02000005.1"/>
</dbReference>
<evidence type="ECO:0000313" key="2">
    <source>
        <dbReference type="EMBL" id="TFE89322.1"/>
    </source>
</evidence>
<dbReference type="Gene3D" id="3.40.50.720">
    <property type="entry name" value="NAD(P)-binding Rossmann-like Domain"/>
    <property type="match status" value="1"/>
</dbReference>
<dbReference type="EMBL" id="MYFO01000007">
    <property type="protein sequence ID" value="TFE89322.1"/>
    <property type="molecule type" value="Genomic_DNA"/>
</dbReference>
<dbReference type="Pfam" id="PF01370">
    <property type="entry name" value="Epimerase"/>
    <property type="match status" value="1"/>
</dbReference>
<feature type="domain" description="NAD-dependent epimerase/dehydratase" evidence="1">
    <location>
        <begin position="4"/>
        <end position="220"/>
    </location>
</feature>
<protein>
    <recommendedName>
        <fullName evidence="1">NAD-dependent epimerase/dehydratase domain-containing protein</fullName>
    </recommendedName>
</protein>
<evidence type="ECO:0000313" key="3">
    <source>
        <dbReference type="Proteomes" id="UP000298246"/>
    </source>
</evidence>
<keyword evidence="3" id="KW-1185">Reference proteome</keyword>
<dbReference type="InterPro" id="IPR050177">
    <property type="entry name" value="Lipid_A_modif_metabolic_enz"/>
</dbReference>
<dbReference type="Proteomes" id="UP000298246">
    <property type="component" value="Unassembled WGS sequence"/>
</dbReference>
<accession>A0A4Y8Q5M7</accession>
<proteinExistence type="predicted"/>
<dbReference type="PANTHER" id="PTHR43245:SF13">
    <property type="entry name" value="UDP-D-APIOSE_UDP-D-XYLOSE SYNTHASE 2"/>
    <property type="match status" value="1"/>
</dbReference>
<dbReference type="SUPFAM" id="SSF51735">
    <property type="entry name" value="NAD(P)-binding Rossmann-fold domains"/>
    <property type="match status" value="1"/>
</dbReference>
<organism evidence="2 3">
    <name type="scientific">Paenibacillus athensensis</name>
    <dbReference type="NCBI Taxonomy" id="1967502"/>
    <lineage>
        <taxon>Bacteria</taxon>
        <taxon>Bacillati</taxon>
        <taxon>Bacillota</taxon>
        <taxon>Bacilli</taxon>
        <taxon>Bacillales</taxon>
        <taxon>Paenibacillaceae</taxon>
        <taxon>Paenibacillus</taxon>
    </lineage>
</organism>
<sequence length="301" mass="33698">MMEIAVTGAAGFLGSHLVKGLLQHGYKVIALKRSSSDSSRLKQVLPNMFLYNIDMTSVEDIFRVHRIDTVIHAATNYGHKQQGSAVIEDNVVFPLKVLEALTATHPQGAFINTDTFFNKPNYQAYGYLHNYRWSKQCFAEMAEKHVAALDSAQFINVKLEHLYGPLDNESKFVMSIINRLIGNESEIDLTSGEQQRDFIFVDDAVKAYLYLIKQRSKLEQISAFELGSGAAISIQSFVKLAKEVTKATTKLNFGALPDRENEILYSVADCEPLRKLGWSHSTSLKEGIEQIVRSCLIKGES</sequence>
<comment type="caution">
    <text evidence="2">The sequence shown here is derived from an EMBL/GenBank/DDBJ whole genome shotgun (WGS) entry which is preliminary data.</text>
</comment>
<dbReference type="PANTHER" id="PTHR43245">
    <property type="entry name" value="BIFUNCTIONAL POLYMYXIN RESISTANCE PROTEIN ARNA"/>
    <property type="match status" value="1"/>
</dbReference>
<dbReference type="OrthoDB" id="9771073at2"/>